<dbReference type="KEGG" id="rcu:8280883"/>
<feature type="region of interest" description="Disordered" evidence="3">
    <location>
        <begin position="115"/>
        <end position="140"/>
    </location>
</feature>
<name>B9RTM9_RICCO</name>
<dbReference type="Gene3D" id="2.60.120.10">
    <property type="entry name" value="Jelly Rolls"/>
    <property type="match status" value="2"/>
</dbReference>
<feature type="chain" id="PRO_5002891278" evidence="4">
    <location>
        <begin position="28"/>
        <end position="613"/>
    </location>
</feature>
<dbReference type="Proteomes" id="UP000008311">
    <property type="component" value="Unassembled WGS sequence"/>
</dbReference>
<dbReference type="InterPro" id="IPR014710">
    <property type="entry name" value="RmlC-like_jellyroll"/>
</dbReference>
<evidence type="ECO:0000256" key="4">
    <source>
        <dbReference type="SAM" id="SignalP"/>
    </source>
</evidence>
<dbReference type="SMART" id="SM00835">
    <property type="entry name" value="Cupin_1"/>
    <property type="match status" value="2"/>
</dbReference>
<keyword evidence="4" id="KW-0732">Signal</keyword>
<comment type="similarity">
    <text evidence="2">Belongs to the 7S seed storage protein family.</text>
</comment>
<feature type="region of interest" description="Disordered" evidence="3">
    <location>
        <begin position="583"/>
        <end position="613"/>
    </location>
</feature>
<dbReference type="eggNOG" id="ENOG502QQEP">
    <property type="taxonomic scope" value="Eukaryota"/>
</dbReference>
<feature type="region of interest" description="Disordered" evidence="3">
    <location>
        <begin position="176"/>
        <end position="198"/>
    </location>
</feature>
<evidence type="ECO:0000256" key="1">
    <source>
        <dbReference type="ARBA" id="ARBA00023129"/>
    </source>
</evidence>
<reference evidence="7" key="1">
    <citation type="journal article" date="2010" name="Nat. Biotechnol.">
        <title>Draft genome sequence of the oilseed species Ricinus communis.</title>
        <authorList>
            <person name="Chan A.P."/>
            <person name="Crabtree J."/>
            <person name="Zhao Q."/>
            <person name="Lorenzi H."/>
            <person name="Orvis J."/>
            <person name="Puiu D."/>
            <person name="Melake-Berhan A."/>
            <person name="Jones K.M."/>
            <person name="Redman J."/>
            <person name="Chen G."/>
            <person name="Cahoon E.B."/>
            <person name="Gedil M."/>
            <person name="Stanke M."/>
            <person name="Haas B.J."/>
            <person name="Wortman J.R."/>
            <person name="Fraser-Liggett C.M."/>
            <person name="Ravel J."/>
            <person name="Rabinowicz P.D."/>
        </authorList>
    </citation>
    <scope>NUCLEOTIDE SEQUENCE [LARGE SCALE GENOMIC DNA]</scope>
    <source>
        <strain evidence="7">cv. Hale</strain>
    </source>
</reference>
<dbReference type="InParanoid" id="B9RTM9"/>
<sequence length="613" mass="70184">MSIRAKPPSFMFLLIFLFLSYGLQSLGYEVPYPQTGKERCLQRCDEIETEVSGLVSCAVRCEHQYGDKGNGNKGGDPKSPRWEIERCQQRCRREGADQRELQKCQQRCEEEPIKEREREQEKGQERQPREHELDREKSDDPRKQYERCLEICERQEGRQKQQCKRRCYTQYEEQQKEWEEREHGGGGGNSETETRSREIEQHKNNPYYFHAQRLRSPFKTDEGHIRVLEKFSESSELLRGIENYRLLLLDAVPNTFIVPNHFDAESLVVVLNGKCTISYVLREKRVSYNLETGDVIKIPAGATVYMSNHDNNEMLRLATLIQPVNIPGEFSSFSAAGGGNLESFYTVFSNDVLEAALDTPRDQLDKLFGQQRQGVIVKAPQKQLKALSQRVSSTRQKGQAPLNLRNQQPLYSNRYGNLWEASPNDHKQLQDMDVSVSYAEIKRGSLMVPHYNSRTTTIGLVLEGSGRVEMACPHVASQKQKESQQEQETKGGAEHYRKISSNLSPGGVFIMPAGHPTALLASQNENLLTLWFGINASNNHRNFLAGQRDNVMNQIEIEAKELSFNVPAELIEKIFRNQKESHFVAGPQQGQRQQREEGRGHSIPSILDFPGFF</sequence>
<feature type="signal peptide" evidence="4">
    <location>
        <begin position="1"/>
        <end position="27"/>
    </location>
</feature>
<dbReference type="Pfam" id="PF04702">
    <property type="entry name" value="Vicilin_N"/>
    <property type="match status" value="1"/>
</dbReference>
<evidence type="ECO:0000256" key="2">
    <source>
        <dbReference type="ARBA" id="ARBA00023597"/>
    </source>
</evidence>
<evidence type="ECO:0000313" key="6">
    <source>
        <dbReference type="EMBL" id="EEF45261.1"/>
    </source>
</evidence>
<dbReference type="Pfam" id="PF00190">
    <property type="entry name" value="Cupin_1"/>
    <property type="match status" value="1"/>
</dbReference>
<dbReference type="PANTHER" id="PTHR31189">
    <property type="entry name" value="OS03G0336100 PROTEIN-RELATED"/>
    <property type="match status" value="1"/>
</dbReference>
<dbReference type="EMBL" id="EQ973814">
    <property type="protein sequence ID" value="EEF45261.1"/>
    <property type="molecule type" value="Genomic_DNA"/>
</dbReference>
<dbReference type="PANTHER" id="PTHR31189:SF41">
    <property type="entry name" value="VICILIN C72"/>
    <property type="match status" value="1"/>
</dbReference>
<keyword evidence="1" id="KW-0708">Seed storage protein</keyword>
<dbReference type="STRING" id="3988.B9RTM9"/>
<dbReference type="SUPFAM" id="SSF51182">
    <property type="entry name" value="RmlC-like cupins"/>
    <property type="match status" value="2"/>
</dbReference>
<keyword evidence="1" id="KW-0758">Storage protein</keyword>
<evidence type="ECO:0000313" key="7">
    <source>
        <dbReference type="Proteomes" id="UP000008311"/>
    </source>
</evidence>
<feature type="domain" description="Cupin type-1" evidence="5">
    <location>
        <begin position="209"/>
        <end position="365"/>
    </location>
</feature>
<dbReference type="InterPro" id="IPR006792">
    <property type="entry name" value="Vicilin_N"/>
</dbReference>
<protein>
    <submittedName>
        <fullName evidence="6">Vicilin GC72-A, putative</fullName>
    </submittedName>
</protein>
<keyword evidence="7" id="KW-1185">Reference proteome</keyword>
<accession>B9RTM9</accession>
<organism evidence="6 7">
    <name type="scientific">Ricinus communis</name>
    <name type="common">Castor bean</name>
    <dbReference type="NCBI Taxonomy" id="3988"/>
    <lineage>
        <taxon>Eukaryota</taxon>
        <taxon>Viridiplantae</taxon>
        <taxon>Streptophyta</taxon>
        <taxon>Embryophyta</taxon>
        <taxon>Tracheophyta</taxon>
        <taxon>Spermatophyta</taxon>
        <taxon>Magnoliopsida</taxon>
        <taxon>eudicotyledons</taxon>
        <taxon>Gunneridae</taxon>
        <taxon>Pentapetalae</taxon>
        <taxon>rosids</taxon>
        <taxon>fabids</taxon>
        <taxon>Malpighiales</taxon>
        <taxon>Euphorbiaceae</taxon>
        <taxon>Acalyphoideae</taxon>
        <taxon>Acalypheae</taxon>
        <taxon>Ricinus</taxon>
    </lineage>
</organism>
<dbReference type="CDD" id="cd02245">
    <property type="entry name" value="cupin_7S_vicilin-like_C"/>
    <property type="match status" value="1"/>
</dbReference>
<gene>
    <name evidence="6" type="ORF">RCOM_0911540</name>
</gene>
<dbReference type="CDD" id="cd02244">
    <property type="entry name" value="cupin_7S_vicilin-like_N"/>
    <property type="match status" value="1"/>
</dbReference>
<dbReference type="InterPro" id="IPR011051">
    <property type="entry name" value="RmlC_Cupin_sf"/>
</dbReference>
<feature type="domain" description="Cupin type-1" evidence="5">
    <location>
        <begin position="402"/>
        <end position="572"/>
    </location>
</feature>
<dbReference type="AlphaFoldDB" id="B9RTM9"/>
<dbReference type="OrthoDB" id="851486at2759"/>
<evidence type="ECO:0000259" key="5">
    <source>
        <dbReference type="SMART" id="SM00835"/>
    </source>
</evidence>
<dbReference type="InterPro" id="IPR050253">
    <property type="entry name" value="Seed_Storage-Functional"/>
</dbReference>
<dbReference type="InterPro" id="IPR006045">
    <property type="entry name" value="Cupin_1"/>
</dbReference>
<evidence type="ECO:0000256" key="3">
    <source>
        <dbReference type="SAM" id="MobiDB-lite"/>
    </source>
</evidence>
<dbReference type="GO" id="GO:0045735">
    <property type="term" value="F:nutrient reservoir activity"/>
    <property type="evidence" value="ECO:0007669"/>
    <property type="project" value="UniProtKB-KW"/>
</dbReference>
<proteinExistence type="inferred from homology"/>
<dbReference type="FunCoup" id="B9RTM9">
    <property type="interactions" value="176"/>
</dbReference>